<accession>A0A9Q0RE02</accession>
<evidence type="ECO:0000313" key="3">
    <source>
        <dbReference type="EMBL" id="KAJ5076644.1"/>
    </source>
</evidence>
<comment type="caution">
    <text evidence="3">The sequence shown here is derived from an EMBL/GenBank/DDBJ whole genome shotgun (WGS) entry which is preliminary data.</text>
</comment>
<evidence type="ECO:0000313" key="4">
    <source>
        <dbReference type="Proteomes" id="UP001149090"/>
    </source>
</evidence>
<dbReference type="Proteomes" id="UP001149090">
    <property type="component" value="Unassembled WGS sequence"/>
</dbReference>
<dbReference type="SMART" id="SM00577">
    <property type="entry name" value="CPDc"/>
    <property type="match status" value="1"/>
</dbReference>
<dbReference type="FunFam" id="3.40.50.1000:FF:000093">
    <property type="entry name" value="NLI interacting factor-like phosphatase family protein"/>
    <property type="match status" value="1"/>
</dbReference>
<dbReference type="SUPFAM" id="SSF56784">
    <property type="entry name" value="HAD-like"/>
    <property type="match status" value="1"/>
</dbReference>
<dbReference type="InterPro" id="IPR023214">
    <property type="entry name" value="HAD_sf"/>
</dbReference>
<dbReference type="NCBIfam" id="TIGR02251">
    <property type="entry name" value="HIF-SF_euk"/>
    <property type="match status" value="1"/>
</dbReference>
<dbReference type="InterPro" id="IPR050365">
    <property type="entry name" value="TIM50"/>
</dbReference>
<dbReference type="AlphaFoldDB" id="A0A9Q0RE02"/>
<dbReference type="PANTHER" id="PTHR12210">
    <property type="entry name" value="DULLARD PROTEIN PHOSPHATASE"/>
    <property type="match status" value="1"/>
</dbReference>
<evidence type="ECO:0000256" key="1">
    <source>
        <dbReference type="SAM" id="MobiDB-lite"/>
    </source>
</evidence>
<dbReference type="InterPro" id="IPR036412">
    <property type="entry name" value="HAD-like_sf"/>
</dbReference>
<sequence length="294" mass="34035">MEIPLESHSDALIHKSQIKKTQKNLNQNNNQNQNENNPKLQKTSNKMAKRRKSSSLFFCCIEPNQMKTKKKKKKNRKKQKRMKQKLCQEKEQKLKRNSLSKCILSLTENSTTHLLPNQSTEDHGKKTLILDLDETLVHSSLDPISNPDYVLEVTVDSETYKVYVKKRPGVEEFLSSVGLNFEIIIFTASDTQYANAVIERFENKEVIKGRLFRDSCTQHESFYVKDLSLLGRDLKTTIIIDNSPMSYMWNKENSLPISTWINDPNDTELFKLSTLLQEIAHSDDTLKALSLLRK</sequence>
<dbReference type="GO" id="GO:0016791">
    <property type="term" value="F:phosphatase activity"/>
    <property type="evidence" value="ECO:0007669"/>
    <property type="project" value="InterPro"/>
</dbReference>
<evidence type="ECO:0000259" key="2">
    <source>
        <dbReference type="PROSITE" id="PS50969"/>
    </source>
</evidence>
<dbReference type="InterPro" id="IPR004274">
    <property type="entry name" value="FCP1_dom"/>
</dbReference>
<feature type="domain" description="FCP1 homology" evidence="2">
    <location>
        <begin position="121"/>
        <end position="279"/>
    </location>
</feature>
<dbReference type="PROSITE" id="PS50969">
    <property type="entry name" value="FCP1"/>
    <property type="match status" value="1"/>
</dbReference>
<dbReference type="Gene3D" id="3.40.50.1000">
    <property type="entry name" value="HAD superfamily/HAD-like"/>
    <property type="match status" value="1"/>
</dbReference>
<dbReference type="InterPro" id="IPR011948">
    <property type="entry name" value="Dullard_phosphatase"/>
</dbReference>
<feature type="region of interest" description="Disordered" evidence="1">
    <location>
        <begin position="26"/>
        <end position="49"/>
    </location>
</feature>
<dbReference type="Pfam" id="PF03031">
    <property type="entry name" value="NIF"/>
    <property type="match status" value="1"/>
</dbReference>
<organism evidence="3 4">
    <name type="scientific">Anaeramoeba ignava</name>
    <name type="common">Anaerobic marine amoeba</name>
    <dbReference type="NCBI Taxonomy" id="1746090"/>
    <lineage>
        <taxon>Eukaryota</taxon>
        <taxon>Metamonada</taxon>
        <taxon>Anaeramoebidae</taxon>
        <taxon>Anaeramoeba</taxon>
    </lineage>
</organism>
<feature type="compositionally biased region" description="Low complexity" evidence="1">
    <location>
        <begin position="26"/>
        <end position="42"/>
    </location>
</feature>
<feature type="region of interest" description="Disordered" evidence="1">
    <location>
        <begin position="67"/>
        <end position="91"/>
    </location>
</feature>
<feature type="compositionally biased region" description="Basic residues" evidence="1">
    <location>
        <begin position="67"/>
        <end position="84"/>
    </location>
</feature>
<dbReference type="OrthoDB" id="277011at2759"/>
<keyword evidence="4" id="KW-1185">Reference proteome</keyword>
<dbReference type="EMBL" id="JAPDFW010000060">
    <property type="protein sequence ID" value="KAJ5076644.1"/>
    <property type="molecule type" value="Genomic_DNA"/>
</dbReference>
<name>A0A9Q0RE02_ANAIG</name>
<gene>
    <name evidence="3" type="ORF">M0811_06224</name>
</gene>
<protein>
    <submittedName>
        <fullName evidence="3">Ctd small phosphatase-like protein</fullName>
    </submittedName>
</protein>
<dbReference type="CDD" id="cd07521">
    <property type="entry name" value="HAD_FCP1-like"/>
    <property type="match status" value="1"/>
</dbReference>
<reference evidence="3" key="1">
    <citation type="submission" date="2022-10" db="EMBL/GenBank/DDBJ databases">
        <title>Novel sulphate-reducing endosymbionts in the free-living metamonad Anaeramoeba.</title>
        <authorList>
            <person name="Jerlstrom-Hultqvist J."/>
            <person name="Cepicka I."/>
            <person name="Gallot-Lavallee L."/>
            <person name="Salas-Leiva D."/>
            <person name="Curtis B.A."/>
            <person name="Zahonova K."/>
            <person name="Pipaliya S."/>
            <person name="Dacks J."/>
            <person name="Roger A.J."/>
        </authorList>
    </citation>
    <scope>NUCLEOTIDE SEQUENCE</scope>
    <source>
        <strain evidence="3">BMAN</strain>
    </source>
</reference>
<proteinExistence type="predicted"/>